<dbReference type="CDD" id="cd01741">
    <property type="entry name" value="GATase1_1"/>
    <property type="match status" value="1"/>
</dbReference>
<name>A0ABV6D5R1_9HYPH</name>
<dbReference type="PANTHER" id="PTHR42695">
    <property type="entry name" value="GLUTAMINE AMIDOTRANSFERASE YLR126C-RELATED"/>
    <property type="match status" value="1"/>
</dbReference>
<keyword evidence="2" id="KW-0315">Glutamine amidotransferase</keyword>
<proteinExistence type="predicted"/>
<feature type="domain" description="Glutamine amidotransferase" evidence="1">
    <location>
        <begin position="45"/>
        <end position="180"/>
    </location>
</feature>
<accession>A0ABV6D5R1</accession>
<dbReference type="Gene3D" id="3.40.50.880">
    <property type="match status" value="1"/>
</dbReference>
<dbReference type="NCBIfam" id="NF005458">
    <property type="entry name" value="PRK07053.1"/>
    <property type="match status" value="1"/>
</dbReference>
<dbReference type="InterPro" id="IPR044992">
    <property type="entry name" value="ChyE-like"/>
</dbReference>
<dbReference type="Proteomes" id="UP001589755">
    <property type="component" value="Unassembled WGS sequence"/>
</dbReference>
<dbReference type="InterPro" id="IPR029062">
    <property type="entry name" value="Class_I_gatase-like"/>
</dbReference>
<dbReference type="PANTHER" id="PTHR42695:SF5">
    <property type="entry name" value="GLUTAMINE AMIDOTRANSFERASE YLR126C-RELATED"/>
    <property type="match status" value="1"/>
</dbReference>
<dbReference type="EMBL" id="JBHLXD010000007">
    <property type="protein sequence ID" value="MFC0207983.1"/>
    <property type="molecule type" value="Genomic_DNA"/>
</dbReference>
<evidence type="ECO:0000259" key="1">
    <source>
        <dbReference type="Pfam" id="PF00117"/>
    </source>
</evidence>
<dbReference type="RefSeq" id="WP_261520677.1">
    <property type="nucleotide sequence ID" value="NZ_JAODNW010000013.1"/>
</dbReference>
<dbReference type="PROSITE" id="PS51273">
    <property type="entry name" value="GATASE_TYPE_1"/>
    <property type="match status" value="1"/>
</dbReference>
<comment type="caution">
    <text evidence="2">The sequence shown here is derived from an EMBL/GenBank/DDBJ whole genome shotgun (WGS) entry which is preliminary data.</text>
</comment>
<dbReference type="InterPro" id="IPR017926">
    <property type="entry name" value="GATASE"/>
</dbReference>
<evidence type="ECO:0000313" key="3">
    <source>
        <dbReference type="Proteomes" id="UP001589755"/>
    </source>
</evidence>
<dbReference type="SUPFAM" id="SSF52317">
    <property type="entry name" value="Class I glutamine amidotransferase-like"/>
    <property type="match status" value="1"/>
</dbReference>
<reference evidence="2 3" key="1">
    <citation type="submission" date="2024-09" db="EMBL/GenBank/DDBJ databases">
        <authorList>
            <person name="Sun Q."/>
            <person name="Mori K."/>
        </authorList>
    </citation>
    <scope>NUCLEOTIDE SEQUENCE [LARGE SCALE GENOMIC DNA]</scope>
    <source>
        <strain evidence="2 3">CCM 8543</strain>
    </source>
</reference>
<dbReference type="Pfam" id="PF00117">
    <property type="entry name" value="GATase"/>
    <property type="match status" value="1"/>
</dbReference>
<gene>
    <name evidence="2" type="ORF">ACFFJ2_06160</name>
</gene>
<sequence length="234" mass="24754">MERTAVAIRHVGFEDLGAFAPAIQAAGYAIRYHDVGVDDWATLRRQGADLLVVLGGPVGACEDERYPFLRGEADLIRARLEANLPTMGICLGAQLIARAAGARVFPGPAKEIGFAPIALTEEGRLSCLSAFAEEPLTLHWHGDTFDLPAGAVRLASTETCANQAFAIGPNIIGFQFHPEAGGPGFERWLIGHTVELSAAGIDIAALRAEAQRHGAALARKARAVCAAWLRGLAP</sequence>
<evidence type="ECO:0000313" key="2">
    <source>
        <dbReference type="EMBL" id="MFC0207983.1"/>
    </source>
</evidence>
<protein>
    <submittedName>
        <fullName evidence="2">Glutamine amidotransferase</fullName>
    </submittedName>
</protein>
<organism evidence="2 3">
    <name type="scientific">Chelativorans intermedius</name>
    <dbReference type="NCBI Taxonomy" id="515947"/>
    <lineage>
        <taxon>Bacteria</taxon>
        <taxon>Pseudomonadati</taxon>
        <taxon>Pseudomonadota</taxon>
        <taxon>Alphaproteobacteria</taxon>
        <taxon>Hyphomicrobiales</taxon>
        <taxon>Phyllobacteriaceae</taxon>
        <taxon>Chelativorans</taxon>
    </lineage>
</organism>
<keyword evidence="3" id="KW-1185">Reference proteome</keyword>